<dbReference type="AlphaFoldDB" id="A0A8I6R9A5"/>
<evidence type="ECO:0000313" key="2">
    <source>
        <dbReference type="Proteomes" id="UP000494040"/>
    </source>
</evidence>
<reference evidence="1" key="1">
    <citation type="submission" date="2022-01" db="UniProtKB">
        <authorList>
            <consortium name="EnsemblMetazoa"/>
        </authorList>
    </citation>
    <scope>IDENTIFICATION</scope>
</reference>
<dbReference type="EnsemblMetazoa" id="XM_014385913.2">
    <property type="protein sequence ID" value="XP_014241399.1"/>
    <property type="gene ID" value="LOC106662106"/>
</dbReference>
<protein>
    <submittedName>
        <fullName evidence="1">Uncharacterized protein</fullName>
    </submittedName>
</protein>
<dbReference type="RefSeq" id="XP_014241399.1">
    <property type="nucleotide sequence ID" value="XM_014385913.2"/>
</dbReference>
<sequence length="171" mass="19779">MVLLGEMHPQLHRHHRLKQLSIPRAVLIEGVETNVNIQISSDNLEPTLKPGSSLEKSDKSRTKSLARRLLQSSTSDVIEDQPYERASLLLLPSMESLELIPKVKHRRSKNRKTHFCKFCNKKIVYLSRNVQIIYEDEEVKRYVEATGCMKTYAKPSIVDQYGKNFAIFQKQ</sequence>
<accession>A0A8I6R9A5</accession>
<name>A0A8I6R9A5_CIMLE</name>
<organism evidence="1 2">
    <name type="scientific">Cimex lectularius</name>
    <name type="common">Bed bug</name>
    <name type="synonym">Acanthia lectularia</name>
    <dbReference type="NCBI Taxonomy" id="79782"/>
    <lineage>
        <taxon>Eukaryota</taxon>
        <taxon>Metazoa</taxon>
        <taxon>Ecdysozoa</taxon>
        <taxon>Arthropoda</taxon>
        <taxon>Hexapoda</taxon>
        <taxon>Insecta</taxon>
        <taxon>Pterygota</taxon>
        <taxon>Neoptera</taxon>
        <taxon>Paraneoptera</taxon>
        <taxon>Hemiptera</taxon>
        <taxon>Heteroptera</taxon>
        <taxon>Panheteroptera</taxon>
        <taxon>Cimicomorpha</taxon>
        <taxon>Cimicidae</taxon>
        <taxon>Cimex</taxon>
    </lineage>
</organism>
<dbReference type="GeneID" id="106662106"/>
<evidence type="ECO:0000313" key="1">
    <source>
        <dbReference type="EnsemblMetazoa" id="XP_014241399.1"/>
    </source>
</evidence>
<dbReference type="KEGG" id="clec:106662106"/>
<dbReference type="Proteomes" id="UP000494040">
    <property type="component" value="Unassembled WGS sequence"/>
</dbReference>
<proteinExistence type="predicted"/>
<keyword evidence="2" id="KW-1185">Reference proteome</keyword>